<dbReference type="RefSeq" id="WP_307184341.1">
    <property type="nucleotide sequence ID" value="NZ_JAUTBA010000001.1"/>
</dbReference>
<dbReference type="EMBL" id="JAUTBA010000001">
    <property type="protein sequence ID" value="MDQ1148235.1"/>
    <property type="molecule type" value="Genomic_DNA"/>
</dbReference>
<proteinExistence type="predicted"/>
<keyword evidence="3" id="KW-1185">Reference proteome</keyword>
<dbReference type="InterPro" id="IPR011010">
    <property type="entry name" value="DNA_brk_join_enz"/>
</dbReference>
<gene>
    <name evidence="2" type="ORF">QE382_000219</name>
</gene>
<dbReference type="Proteomes" id="UP001244640">
    <property type="component" value="Unassembled WGS sequence"/>
</dbReference>
<evidence type="ECO:0000313" key="2">
    <source>
        <dbReference type="EMBL" id="MDQ1148235.1"/>
    </source>
</evidence>
<evidence type="ECO:0000313" key="3">
    <source>
        <dbReference type="Proteomes" id="UP001244640"/>
    </source>
</evidence>
<evidence type="ECO:0000256" key="1">
    <source>
        <dbReference type="ARBA" id="ARBA00023172"/>
    </source>
</evidence>
<accession>A0ABU0TZU4</accession>
<organism evidence="2 3">
    <name type="scientific">Sphingobacterium zeae</name>
    <dbReference type="NCBI Taxonomy" id="1776859"/>
    <lineage>
        <taxon>Bacteria</taxon>
        <taxon>Pseudomonadati</taxon>
        <taxon>Bacteroidota</taxon>
        <taxon>Sphingobacteriia</taxon>
        <taxon>Sphingobacteriales</taxon>
        <taxon>Sphingobacteriaceae</taxon>
        <taxon>Sphingobacterium</taxon>
    </lineage>
</organism>
<dbReference type="InterPro" id="IPR013762">
    <property type="entry name" value="Integrase-like_cat_sf"/>
</dbReference>
<reference evidence="2 3" key="1">
    <citation type="submission" date="2023-07" db="EMBL/GenBank/DDBJ databases">
        <title>Functional and genomic diversity of the sorghum phyllosphere microbiome.</title>
        <authorList>
            <person name="Shade A."/>
        </authorList>
    </citation>
    <scope>NUCLEOTIDE SEQUENCE [LARGE SCALE GENOMIC DNA]</scope>
    <source>
        <strain evidence="2 3">SORGH_AS_0892</strain>
    </source>
</reference>
<protein>
    <submittedName>
        <fullName evidence="2">Integrase</fullName>
    </submittedName>
</protein>
<keyword evidence="1" id="KW-0233">DNA recombination</keyword>
<dbReference type="SUPFAM" id="SSF56349">
    <property type="entry name" value="DNA breaking-rejoining enzymes"/>
    <property type="match status" value="1"/>
</dbReference>
<sequence length="127" mass="14921">MKHLRKIIKICIAHRWITDDPFAFYKIKAKAKEKEFLTDAELRMIEEKLFKIPRLGHVRDIFVFCCYTGLSYADVKKLKWTDIAEGVDGKLWIFISREKTETSSNIPLIPKASYILNYHIDLISKSI</sequence>
<comment type="caution">
    <text evidence="2">The sequence shown here is derived from an EMBL/GenBank/DDBJ whole genome shotgun (WGS) entry which is preliminary data.</text>
</comment>
<dbReference type="Gene3D" id="1.10.443.10">
    <property type="entry name" value="Intergrase catalytic core"/>
    <property type="match status" value="1"/>
</dbReference>
<name>A0ABU0TZU4_9SPHI</name>